<comment type="caution">
    <text evidence="12">The sequence shown here is derived from an EMBL/GenBank/DDBJ whole genome shotgun (WGS) entry which is preliminary data.</text>
</comment>
<organism evidence="12 13">
    <name type="scientific">Tieghemiomyces parasiticus</name>
    <dbReference type="NCBI Taxonomy" id="78921"/>
    <lineage>
        <taxon>Eukaryota</taxon>
        <taxon>Fungi</taxon>
        <taxon>Fungi incertae sedis</taxon>
        <taxon>Zoopagomycota</taxon>
        <taxon>Kickxellomycotina</taxon>
        <taxon>Dimargaritomycetes</taxon>
        <taxon>Dimargaritales</taxon>
        <taxon>Dimargaritaceae</taxon>
        <taxon>Tieghemiomyces</taxon>
    </lineage>
</organism>
<keyword evidence="7 11" id="KW-1133">Transmembrane helix</keyword>
<dbReference type="SMART" id="SM00679">
    <property type="entry name" value="CTNS"/>
    <property type="match status" value="2"/>
</dbReference>
<dbReference type="PANTHER" id="PTHR13131:SF5">
    <property type="entry name" value="CYSTINOSIN"/>
    <property type="match status" value="1"/>
</dbReference>
<proteinExistence type="inferred from homology"/>
<feature type="transmembrane region" description="Helical" evidence="11">
    <location>
        <begin position="179"/>
        <end position="202"/>
    </location>
</feature>
<gene>
    <name evidence="12" type="ORF">IWQ60_011972</name>
</gene>
<comment type="subcellular location">
    <subcellularLocation>
        <location evidence="1">Lysosome membrane</location>
        <topology evidence="1">Multi-pass membrane protein</topology>
    </subcellularLocation>
</comment>
<evidence type="ECO:0000256" key="1">
    <source>
        <dbReference type="ARBA" id="ARBA00004155"/>
    </source>
</evidence>
<keyword evidence="3" id="KW-0813">Transport</keyword>
<dbReference type="Proteomes" id="UP001150569">
    <property type="component" value="Unassembled WGS sequence"/>
</dbReference>
<dbReference type="AlphaFoldDB" id="A0A9W8DHZ6"/>
<dbReference type="GO" id="GO:0015293">
    <property type="term" value="F:symporter activity"/>
    <property type="evidence" value="ECO:0007669"/>
    <property type="project" value="UniProtKB-KW"/>
</dbReference>
<keyword evidence="6" id="KW-0769">Symport</keyword>
<feature type="transmembrane region" description="Helical" evidence="11">
    <location>
        <begin position="222"/>
        <end position="241"/>
    </location>
</feature>
<feature type="transmembrane region" description="Helical" evidence="11">
    <location>
        <begin position="89"/>
        <end position="111"/>
    </location>
</feature>
<accession>A0A9W8DHZ6</accession>
<evidence type="ECO:0000256" key="5">
    <source>
        <dbReference type="ARBA" id="ARBA00022737"/>
    </source>
</evidence>
<keyword evidence="13" id="KW-1185">Reference proteome</keyword>
<evidence type="ECO:0000256" key="8">
    <source>
        <dbReference type="ARBA" id="ARBA00023136"/>
    </source>
</evidence>
<dbReference type="InterPro" id="IPR006603">
    <property type="entry name" value="PQ-loop_rpt"/>
</dbReference>
<keyword evidence="5" id="KW-0677">Repeat</keyword>
<protein>
    <recommendedName>
        <fullName evidence="14">Cystinosin</fullName>
    </recommendedName>
</protein>
<feature type="transmembrane region" description="Helical" evidence="11">
    <location>
        <begin position="149"/>
        <end position="167"/>
    </location>
</feature>
<keyword evidence="9" id="KW-0458">Lysosome</keyword>
<evidence type="ECO:0000256" key="10">
    <source>
        <dbReference type="ARBA" id="ARBA00048473"/>
    </source>
</evidence>
<dbReference type="GO" id="GO:0015184">
    <property type="term" value="F:L-cystine transmembrane transporter activity"/>
    <property type="evidence" value="ECO:0007669"/>
    <property type="project" value="TreeGrafter"/>
</dbReference>
<name>A0A9W8DHZ6_9FUNG</name>
<sequence>MVLAFGAFVSALLGWLYFAAWSASFYPQAILNYKRKSVRGLSVDFLVYNAFGFLCYAIYNLTFYASPRVRHEYEERNDGQPNLVQLNDVVFAVHAFLISSVTLGQAFVYSGDVHQRLSLAARSFLFISGVGIAALLVGVNFGATQWIDVMYFLSYVKLFVTVVKYCPQAYLNYQKQSTVGWSIHNILLDFSGGVLSLAQLLVDAGRLHNWEGVLGNPVKLGLGLFSIGFDVLFMLQHYVFYRHTSEFQRLDDDGDDSDSLDDADFDDALSNYRVERTA</sequence>
<feature type="transmembrane region" description="Helical" evidence="11">
    <location>
        <begin position="38"/>
        <end position="59"/>
    </location>
</feature>
<evidence type="ECO:0000256" key="3">
    <source>
        <dbReference type="ARBA" id="ARBA00022448"/>
    </source>
</evidence>
<evidence type="ECO:0008006" key="14">
    <source>
        <dbReference type="Google" id="ProtNLM"/>
    </source>
</evidence>
<keyword evidence="8 11" id="KW-0472">Membrane</keyword>
<dbReference type="InterPro" id="IPR005282">
    <property type="entry name" value="LC_transporter"/>
</dbReference>
<evidence type="ECO:0000256" key="9">
    <source>
        <dbReference type="ARBA" id="ARBA00023228"/>
    </source>
</evidence>
<evidence type="ECO:0000313" key="13">
    <source>
        <dbReference type="Proteomes" id="UP001150569"/>
    </source>
</evidence>
<feature type="transmembrane region" description="Helical" evidence="11">
    <location>
        <begin position="123"/>
        <end position="143"/>
    </location>
</feature>
<dbReference type="PANTHER" id="PTHR13131">
    <property type="entry name" value="CYSTINOSIN"/>
    <property type="match status" value="1"/>
</dbReference>
<dbReference type="OrthoDB" id="75720at2759"/>
<dbReference type="FunFam" id="1.20.1280.290:FF:000016">
    <property type="entry name" value="Cystinosin homolog"/>
    <property type="match status" value="1"/>
</dbReference>
<evidence type="ECO:0000256" key="4">
    <source>
        <dbReference type="ARBA" id="ARBA00022692"/>
    </source>
</evidence>
<evidence type="ECO:0000256" key="6">
    <source>
        <dbReference type="ARBA" id="ARBA00022847"/>
    </source>
</evidence>
<evidence type="ECO:0000256" key="2">
    <source>
        <dbReference type="ARBA" id="ARBA00006855"/>
    </source>
</evidence>
<dbReference type="EMBL" id="JANBPT010001530">
    <property type="protein sequence ID" value="KAJ1906926.1"/>
    <property type="molecule type" value="Genomic_DNA"/>
</dbReference>
<feature type="transmembrane region" description="Helical" evidence="11">
    <location>
        <begin position="6"/>
        <end position="26"/>
    </location>
</feature>
<dbReference type="NCBIfam" id="TIGR00951">
    <property type="entry name" value="2A43"/>
    <property type="match status" value="1"/>
</dbReference>
<dbReference type="GO" id="GO:0005774">
    <property type="term" value="C:vacuolar membrane"/>
    <property type="evidence" value="ECO:0007669"/>
    <property type="project" value="TreeGrafter"/>
</dbReference>
<comment type="similarity">
    <text evidence="2">Belongs to the cystinosin family.</text>
</comment>
<keyword evidence="4 11" id="KW-0812">Transmembrane</keyword>
<dbReference type="Pfam" id="PF04193">
    <property type="entry name" value="PQ-loop"/>
    <property type="match status" value="2"/>
</dbReference>
<reference evidence="12" key="1">
    <citation type="submission" date="2022-07" db="EMBL/GenBank/DDBJ databases">
        <title>Phylogenomic reconstructions and comparative analyses of Kickxellomycotina fungi.</title>
        <authorList>
            <person name="Reynolds N.K."/>
            <person name="Stajich J.E."/>
            <person name="Barry K."/>
            <person name="Grigoriev I.V."/>
            <person name="Crous P."/>
            <person name="Smith M.E."/>
        </authorList>
    </citation>
    <scope>NUCLEOTIDE SEQUENCE</scope>
    <source>
        <strain evidence="12">RSA 861</strain>
    </source>
</reference>
<evidence type="ECO:0000256" key="7">
    <source>
        <dbReference type="ARBA" id="ARBA00022989"/>
    </source>
</evidence>
<evidence type="ECO:0000313" key="12">
    <source>
        <dbReference type="EMBL" id="KAJ1906926.1"/>
    </source>
</evidence>
<comment type="catalytic activity">
    <reaction evidence="10">
        <text>L-cystine(out) + H(+)(out) = L-cystine(in) + H(+)(in)</text>
        <dbReference type="Rhea" id="RHEA:66172"/>
        <dbReference type="ChEBI" id="CHEBI:15378"/>
        <dbReference type="ChEBI" id="CHEBI:35491"/>
    </reaction>
    <physiologicalReaction direction="left-to-right" evidence="10">
        <dbReference type="Rhea" id="RHEA:66173"/>
    </physiologicalReaction>
</comment>
<dbReference type="Gene3D" id="1.20.1280.290">
    <property type="match status" value="1"/>
</dbReference>
<evidence type="ECO:0000256" key="11">
    <source>
        <dbReference type="SAM" id="Phobius"/>
    </source>
</evidence>